<protein>
    <submittedName>
        <fullName evidence="4">FAD dependent oxidoreductase</fullName>
    </submittedName>
</protein>
<dbReference type="EMBL" id="CP000542">
    <property type="protein sequence ID" value="ABM58482.1"/>
    <property type="molecule type" value="Genomic_DNA"/>
</dbReference>
<evidence type="ECO:0000313" key="4">
    <source>
        <dbReference type="EMBL" id="ABM58482.1"/>
    </source>
</evidence>
<dbReference type="SUPFAM" id="SSF51905">
    <property type="entry name" value="FAD/NAD(P)-binding domain"/>
    <property type="match status" value="1"/>
</dbReference>
<dbReference type="InterPro" id="IPR006076">
    <property type="entry name" value="FAD-dep_OxRdtase"/>
</dbReference>
<dbReference type="Gene3D" id="3.30.9.10">
    <property type="entry name" value="D-Amino Acid Oxidase, subunit A, domain 2"/>
    <property type="match status" value="1"/>
</dbReference>
<evidence type="ECO:0000259" key="3">
    <source>
        <dbReference type="Pfam" id="PF01266"/>
    </source>
</evidence>
<feature type="domain" description="FAD dependent oxidoreductase" evidence="3">
    <location>
        <begin position="18"/>
        <end position="376"/>
    </location>
</feature>
<dbReference type="GeneID" id="76461246"/>
<name>A1WLH5_VEREI</name>
<keyword evidence="2" id="KW-1133">Transmembrane helix</keyword>
<dbReference type="Pfam" id="PF01266">
    <property type="entry name" value="DAO"/>
    <property type="match status" value="1"/>
</dbReference>
<keyword evidence="1" id="KW-0560">Oxidoreductase</keyword>
<feature type="transmembrane region" description="Helical" evidence="2">
    <location>
        <begin position="15"/>
        <end position="34"/>
    </location>
</feature>
<dbReference type="KEGG" id="vei:Veis_2740"/>
<dbReference type="AlphaFoldDB" id="A1WLH5"/>
<dbReference type="PANTHER" id="PTHR13847">
    <property type="entry name" value="SARCOSINE DEHYDROGENASE-RELATED"/>
    <property type="match status" value="1"/>
</dbReference>
<dbReference type="RefSeq" id="WP_011810480.1">
    <property type="nucleotide sequence ID" value="NC_008786.1"/>
</dbReference>
<accession>A1WLH5</accession>
<dbReference type="OrthoDB" id="9801699at2"/>
<organism evidence="4 5">
    <name type="scientific">Verminephrobacter eiseniae (strain EF01-2)</name>
    <dbReference type="NCBI Taxonomy" id="391735"/>
    <lineage>
        <taxon>Bacteria</taxon>
        <taxon>Pseudomonadati</taxon>
        <taxon>Pseudomonadota</taxon>
        <taxon>Betaproteobacteria</taxon>
        <taxon>Burkholderiales</taxon>
        <taxon>Comamonadaceae</taxon>
        <taxon>Verminephrobacter</taxon>
    </lineage>
</organism>
<sequence length="401" mass="41834">MTGVPSAVGRRPERIATLVVGGGLLGCAVSYLLAAAGTEVLLVDKGQLNAQASGQNAGSLHFQLEYRMLENGALAARKAAEAMPLHLHALRAWSRLEAELGADLGVRQQGGLMVAESAEQVRRLGRKIALEQAAGLQTELLDRSAVRARAPYLGAAVVAAAFCPAEGKADPRRCALAYARAALRLGAQVHARTGVQALCRNGRRWRVVFDDGGVCHAEQVVLAAGAWTGRLAQMAGSVLPVFPVGLTMAVTAPAAPLVTHLVQHAGRRLSLKQTPEGNVLIGGGWPAALRQTGAWVDLDRRPQLLLPSLSGNMAAAVAVVPAVAQLPVLRVWTGTTALVADQLPLLGAVPKAAGLFVATGGSAFTLAPTYARILADKLLGKPDAFDLRAYDPERFASLTLA</sequence>
<dbReference type="PANTHER" id="PTHR13847:SF287">
    <property type="entry name" value="FAD-DEPENDENT OXIDOREDUCTASE DOMAIN-CONTAINING PROTEIN 1"/>
    <property type="match status" value="1"/>
</dbReference>
<dbReference type="InterPro" id="IPR036188">
    <property type="entry name" value="FAD/NAD-bd_sf"/>
</dbReference>
<evidence type="ECO:0000256" key="2">
    <source>
        <dbReference type="SAM" id="Phobius"/>
    </source>
</evidence>
<keyword evidence="5" id="KW-1185">Reference proteome</keyword>
<evidence type="ECO:0000256" key="1">
    <source>
        <dbReference type="ARBA" id="ARBA00023002"/>
    </source>
</evidence>
<dbReference type="Proteomes" id="UP000000374">
    <property type="component" value="Chromosome"/>
</dbReference>
<dbReference type="GO" id="GO:0016491">
    <property type="term" value="F:oxidoreductase activity"/>
    <property type="evidence" value="ECO:0007669"/>
    <property type="project" value="UniProtKB-KW"/>
</dbReference>
<dbReference type="GO" id="GO:0005737">
    <property type="term" value="C:cytoplasm"/>
    <property type="evidence" value="ECO:0007669"/>
    <property type="project" value="TreeGrafter"/>
</dbReference>
<keyword evidence="2" id="KW-0472">Membrane</keyword>
<dbReference type="STRING" id="391735.Veis_2740"/>
<evidence type="ECO:0000313" key="5">
    <source>
        <dbReference type="Proteomes" id="UP000000374"/>
    </source>
</evidence>
<keyword evidence="2" id="KW-0812">Transmembrane</keyword>
<reference evidence="5" key="1">
    <citation type="submission" date="2006-12" db="EMBL/GenBank/DDBJ databases">
        <title>Complete sequence of chromosome 1 of Verminephrobacter eiseniae EF01-2.</title>
        <authorList>
            <person name="Copeland A."/>
            <person name="Lucas S."/>
            <person name="Lapidus A."/>
            <person name="Barry K."/>
            <person name="Detter J.C."/>
            <person name="Glavina del Rio T."/>
            <person name="Dalin E."/>
            <person name="Tice H."/>
            <person name="Pitluck S."/>
            <person name="Chertkov O."/>
            <person name="Brettin T."/>
            <person name="Bruce D."/>
            <person name="Han C."/>
            <person name="Tapia R."/>
            <person name="Gilna P."/>
            <person name="Schmutz J."/>
            <person name="Larimer F."/>
            <person name="Land M."/>
            <person name="Hauser L."/>
            <person name="Kyrpides N."/>
            <person name="Kim E."/>
            <person name="Stahl D."/>
            <person name="Richardson P."/>
        </authorList>
    </citation>
    <scope>NUCLEOTIDE SEQUENCE [LARGE SCALE GENOMIC DNA]</scope>
    <source>
        <strain evidence="5">EF01-2</strain>
    </source>
</reference>
<dbReference type="Gene3D" id="3.50.50.60">
    <property type="entry name" value="FAD/NAD(P)-binding domain"/>
    <property type="match status" value="1"/>
</dbReference>
<dbReference type="HOGENOM" id="CLU_007884_4_3_4"/>
<gene>
    <name evidence="4" type="ordered locus">Veis_2740</name>
</gene>
<proteinExistence type="predicted"/>
<dbReference type="eggNOG" id="COG0665">
    <property type="taxonomic scope" value="Bacteria"/>
</dbReference>